<reference evidence="2" key="1">
    <citation type="submission" date="2021-01" db="EMBL/GenBank/DDBJ databases">
        <authorList>
            <consortium name="Genoscope - CEA"/>
            <person name="William W."/>
        </authorList>
    </citation>
    <scope>NUCLEOTIDE SEQUENCE</scope>
</reference>
<protein>
    <recommendedName>
        <fullName evidence="4">Transmembrane protein</fullName>
    </recommendedName>
</protein>
<dbReference type="OrthoDB" id="309021at2759"/>
<comment type="caution">
    <text evidence="2">The sequence shown here is derived from an EMBL/GenBank/DDBJ whole genome shotgun (WGS) entry which is preliminary data.</text>
</comment>
<evidence type="ECO:0000256" key="1">
    <source>
        <dbReference type="SAM" id="Phobius"/>
    </source>
</evidence>
<name>A0A8S1YEA3_9CILI</name>
<feature type="transmembrane region" description="Helical" evidence="1">
    <location>
        <begin position="226"/>
        <end position="245"/>
    </location>
</feature>
<evidence type="ECO:0000313" key="2">
    <source>
        <dbReference type="EMBL" id="CAD8211528.1"/>
    </source>
</evidence>
<evidence type="ECO:0000313" key="3">
    <source>
        <dbReference type="Proteomes" id="UP000689195"/>
    </source>
</evidence>
<feature type="transmembrane region" description="Helical" evidence="1">
    <location>
        <begin position="147"/>
        <end position="169"/>
    </location>
</feature>
<feature type="transmembrane region" description="Helical" evidence="1">
    <location>
        <begin position="75"/>
        <end position="95"/>
    </location>
</feature>
<feature type="transmembrane region" description="Helical" evidence="1">
    <location>
        <begin position="42"/>
        <end position="63"/>
    </location>
</feature>
<keyword evidence="1" id="KW-1133">Transmembrane helix</keyword>
<dbReference type="AlphaFoldDB" id="A0A8S1YEA3"/>
<evidence type="ECO:0008006" key="4">
    <source>
        <dbReference type="Google" id="ProtNLM"/>
    </source>
</evidence>
<keyword evidence="1" id="KW-0812">Transmembrane</keyword>
<sequence length="331" mass="38420">MKITTQTFDLFEFVFSLLHRLYSYFFDGKEEDKLSQQDVVDYDFVSGQLGKIILFITQIIYYFDFHKLDPIQTSLLIQGYYIFVIFIVLVESKYIYSGYSYTYHRIIANRLMNIAVNLISLWVIHQDSSLLNIWENIKNLNIEMPEFLIICLVFFTAIEILELLFQLCTRIFSCMKNFDNTQEYDSPGGCGYLCFGQFFGMLVTGGGIILMFYLKNIPLKSLLTTQNIATQSCVGFEFLISFYVYCKRGRKQKEPQKSKKVLCFGYGFCIGTMGIMSGPVILGVIIWYGICRGLCCFYSFKCRCIICCQFAIEQKSHRYQPSNLSANTNED</sequence>
<dbReference type="EMBL" id="CAJJDO010000164">
    <property type="protein sequence ID" value="CAD8211528.1"/>
    <property type="molecule type" value="Genomic_DNA"/>
</dbReference>
<feature type="transmembrane region" description="Helical" evidence="1">
    <location>
        <begin position="190"/>
        <end position="214"/>
    </location>
</feature>
<dbReference type="Proteomes" id="UP000689195">
    <property type="component" value="Unassembled WGS sequence"/>
</dbReference>
<accession>A0A8S1YEA3</accession>
<feature type="transmembrane region" description="Helical" evidence="1">
    <location>
        <begin position="107"/>
        <end position="125"/>
    </location>
</feature>
<gene>
    <name evidence="2" type="ORF">PPENT_87.1.T1640024</name>
</gene>
<keyword evidence="1" id="KW-0472">Membrane</keyword>
<proteinExistence type="predicted"/>
<feature type="transmembrane region" description="Helical" evidence="1">
    <location>
        <begin position="266"/>
        <end position="290"/>
    </location>
</feature>
<keyword evidence="3" id="KW-1185">Reference proteome</keyword>
<organism evidence="2 3">
    <name type="scientific">Paramecium pentaurelia</name>
    <dbReference type="NCBI Taxonomy" id="43138"/>
    <lineage>
        <taxon>Eukaryota</taxon>
        <taxon>Sar</taxon>
        <taxon>Alveolata</taxon>
        <taxon>Ciliophora</taxon>
        <taxon>Intramacronucleata</taxon>
        <taxon>Oligohymenophorea</taxon>
        <taxon>Peniculida</taxon>
        <taxon>Parameciidae</taxon>
        <taxon>Paramecium</taxon>
    </lineage>
</organism>